<accession>A0ABD0KC66</accession>
<dbReference type="EMBL" id="JACVVK020000208">
    <property type="protein sequence ID" value="KAK7484580.1"/>
    <property type="molecule type" value="Genomic_DNA"/>
</dbReference>
<name>A0ABD0KC66_9CAEN</name>
<keyword evidence="2" id="KW-1185">Reference proteome</keyword>
<gene>
    <name evidence="1" type="ORF">BaRGS_00024212</name>
</gene>
<protein>
    <submittedName>
        <fullName evidence="1">Uncharacterized protein</fullName>
    </submittedName>
</protein>
<reference evidence="1 2" key="1">
    <citation type="journal article" date="2023" name="Sci. Data">
        <title>Genome assembly of the Korean intertidal mud-creeper Batillaria attramentaria.</title>
        <authorList>
            <person name="Patra A.K."/>
            <person name="Ho P.T."/>
            <person name="Jun S."/>
            <person name="Lee S.J."/>
            <person name="Kim Y."/>
            <person name="Won Y.J."/>
        </authorList>
    </citation>
    <scope>NUCLEOTIDE SEQUENCE [LARGE SCALE GENOMIC DNA]</scope>
    <source>
        <strain evidence="1">Wonlab-2016</strain>
    </source>
</reference>
<dbReference type="Proteomes" id="UP001519460">
    <property type="component" value="Unassembled WGS sequence"/>
</dbReference>
<feature type="non-terminal residue" evidence="1">
    <location>
        <position position="142"/>
    </location>
</feature>
<comment type="caution">
    <text evidence="1">The sequence shown here is derived from an EMBL/GenBank/DDBJ whole genome shotgun (WGS) entry which is preliminary data.</text>
</comment>
<dbReference type="AlphaFoldDB" id="A0ABD0KC66"/>
<proteinExistence type="predicted"/>
<feature type="non-terminal residue" evidence="1">
    <location>
        <position position="1"/>
    </location>
</feature>
<evidence type="ECO:0000313" key="2">
    <source>
        <dbReference type="Proteomes" id="UP001519460"/>
    </source>
</evidence>
<sequence>TRPASDTLILDSDPSNTRNVEKALEKSVTYQSGYNDTVQQGVSIDGKVPATSSEVSAFSTATLLAMGTEDTSAAGTGVLANGLISTATVLMIEDAVSCVTYPLKFEIGSRLIPGTNTTIPFVTASQAYRNNPDIFNIIESVF</sequence>
<evidence type="ECO:0000313" key="1">
    <source>
        <dbReference type="EMBL" id="KAK7484580.1"/>
    </source>
</evidence>
<organism evidence="1 2">
    <name type="scientific">Batillaria attramentaria</name>
    <dbReference type="NCBI Taxonomy" id="370345"/>
    <lineage>
        <taxon>Eukaryota</taxon>
        <taxon>Metazoa</taxon>
        <taxon>Spiralia</taxon>
        <taxon>Lophotrochozoa</taxon>
        <taxon>Mollusca</taxon>
        <taxon>Gastropoda</taxon>
        <taxon>Caenogastropoda</taxon>
        <taxon>Sorbeoconcha</taxon>
        <taxon>Cerithioidea</taxon>
        <taxon>Batillariidae</taxon>
        <taxon>Batillaria</taxon>
    </lineage>
</organism>